<accession>A0A199UYS3</accession>
<dbReference type="AlphaFoldDB" id="A0A199UYS3"/>
<comment type="caution">
    <text evidence="2">The sequence shown here is derived from an EMBL/GenBank/DDBJ whole genome shotgun (WGS) entry which is preliminary data.</text>
</comment>
<gene>
    <name evidence="2" type="ORF">ACMD2_22697</name>
</gene>
<evidence type="ECO:0000313" key="2">
    <source>
        <dbReference type="EMBL" id="OAY69790.1"/>
    </source>
</evidence>
<name>A0A199UYS3_ANACO</name>
<proteinExistence type="predicted"/>
<dbReference type="Proteomes" id="UP000092600">
    <property type="component" value="Unassembled WGS sequence"/>
</dbReference>
<organism evidence="2 3">
    <name type="scientific">Ananas comosus</name>
    <name type="common">Pineapple</name>
    <name type="synonym">Ananas ananas</name>
    <dbReference type="NCBI Taxonomy" id="4615"/>
    <lineage>
        <taxon>Eukaryota</taxon>
        <taxon>Viridiplantae</taxon>
        <taxon>Streptophyta</taxon>
        <taxon>Embryophyta</taxon>
        <taxon>Tracheophyta</taxon>
        <taxon>Spermatophyta</taxon>
        <taxon>Magnoliopsida</taxon>
        <taxon>Liliopsida</taxon>
        <taxon>Poales</taxon>
        <taxon>Bromeliaceae</taxon>
        <taxon>Bromelioideae</taxon>
        <taxon>Ananas</taxon>
    </lineage>
</organism>
<dbReference type="EMBL" id="LSRQ01004227">
    <property type="protein sequence ID" value="OAY69790.1"/>
    <property type="molecule type" value="Genomic_DNA"/>
</dbReference>
<evidence type="ECO:0000313" key="3">
    <source>
        <dbReference type="Proteomes" id="UP000092600"/>
    </source>
</evidence>
<protein>
    <submittedName>
        <fullName evidence="2">Uncharacterized protein</fullName>
    </submittedName>
</protein>
<sequence>MTGGMPHTLSSLDPVKRSRLTSLN</sequence>
<feature type="region of interest" description="Disordered" evidence="1">
    <location>
        <begin position="1"/>
        <end position="24"/>
    </location>
</feature>
<evidence type="ECO:0000256" key="1">
    <source>
        <dbReference type="SAM" id="MobiDB-lite"/>
    </source>
</evidence>
<reference evidence="2 3" key="1">
    <citation type="journal article" date="2016" name="DNA Res.">
        <title>The draft genome of MD-2 pineapple using hybrid error correction of long reads.</title>
        <authorList>
            <person name="Redwan R.M."/>
            <person name="Saidin A."/>
            <person name="Kumar S.V."/>
        </authorList>
    </citation>
    <scope>NUCLEOTIDE SEQUENCE [LARGE SCALE GENOMIC DNA]</scope>
    <source>
        <strain evidence="3">cv. MD2</strain>
        <tissue evidence="2">Leaf</tissue>
    </source>
</reference>